<dbReference type="SUPFAM" id="SSF56349">
    <property type="entry name" value="DNA breaking-rejoining enzymes"/>
    <property type="match status" value="1"/>
</dbReference>
<proteinExistence type="inferred from homology"/>
<evidence type="ECO:0000256" key="1">
    <source>
        <dbReference type="ARBA" id="ARBA00008857"/>
    </source>
</evidence>
<dbReference type="Proteomes" id="UP000177583">
    <property type="component" value="Unassembled WGS sequence"/>
</dbReference>
<dbReference type="InterPro" id="IPR011010">
    <property type="entry name" value="DNA_brk_join_enz"/>
</dbReference>
<organism evidence="8 9">
    <name type="scientific">Candidatus Lambdaproteobacteria bacterium RIFOXYD2_FULL_56_26</name>
    <dbReference type="NCBI Taxonomy" id="1817773"/>
    <lineage>
        <taxon>Bacteria</taxon>
        <taxon>Pseudomonadati</taxon>
        <taxon>Pseudomonadota</taxon>
        <taxon>Candidatus Lambdaproteobacteria</taxon>
    </lineage>
</organism>
<dbReference type="AlphaFoldDB" id="A0A1F6H129"/>
<evidence type="ECO:0008006" key="10">
    <source>
        <dbReference type="Google" id="ProtNLM"/>
    </source>
</evidence>
<evidence type="ECO:0000256" key="4">
    <source>
        <dbReference type="ARBA" id="ARBA00023172"/>
    </source>
</evidence>
<feature type="domain" description="Tyr recombinase" evidence="6">
    <location>
        <begin position="131"/>
        <end position="327"/>
    </location>
</feature>
<evidence type="ECO:0000256" key="3">
    <source>
        <dbReference type="ARBA" id="ARBA00023125"/>
    </source>
</evidence>
<dbReference type="PANTHER" id="PTHR30349">
    <property type="entry name" value="PHAGE INTEGRASE-RELATED"/>
    <property type="match status" value="1"/>
</dbReference>
<dbReference type="Gene3D" id="1.10.443.10">
    <property type="entry name" value="Intergrase catalytic core"/>
    <property type="match status" value="1"/>
</dbReference>
<dbReference type="GO" id="GO:0006310">
    <property type="term" value="P:DNA recombination"/>
    <property type="evidence" value="ECO:0007669"/>
    <property type="project" value="UniProtKB-KW"/>
</dbReference>
<comment type="caution">
    <text evidence="8">The sequence shown here is derived from an EMBL/GenBank/DDBJ whole genome shotgun (WGS) entry which is preliminary data.</text>
</comment>
<dbReference type="InterPro" id="IPR013762">
    <property type="entry name" value="Integrase-like_cat_sf"/>
</dbReference>
<dbReference type="InterPro" id="IPR010998">
    <property type="entry name" value="Integrase_recombinase_N"/>
</dbReference>
<keyword evidence="3 5" id="KW-0238">DNA-binding</keyword>
<gene>
    <name evidence="8" type="ORF">A2557_14150</name>
</gene>
<dbReference type="InterPro" id="IPR002104">
    <property type="entry name" value="Integrase_catalytic"/>
</dbReference>
<evidence type="ECO:0000256" key="2">
    <source>
        <dbReference type="ARBA" id="ARBA00022908"/>
    </source>
</evidence>
<keyword evidence="2" id="KW-0229">DNA integration</keyword>
<dbReference type="Gene3D" id="1.10.150.130">
    <property type="match status" value="1"/>
</dbReference>
<dbReference type="Pfam" id="PF00589">
    <property type="entry name" value="Phage_integrase"/>
    <property type="match status" value="1"/>
</dbReference>
<keyword evidence="4" id="KW-0233">DNA recombination</keyword>
<evidence type="ECO:0000259" key="7">
    <source>
        <dbReference type="PROSITE" id="PS51900"/>
    </source>
</evidence>
<evidence type="ECO:0000313" key="8">
    <source>
        <dbReference type="EMBL" id="OGH04096.1"/>
    </source>
</evidence>
<dbReference type="PROSITE" id="PS51900">
    <property type="entry name" value="CB"/>
    <property type="match status" value="1"/>
</dbReference>
<protein>
    <recommendedName>
        <fullName evidence="10">Tyr recombinase domain-containing protein</fullName>
    </recommendedName>
</protein>
<name>A0A1F6H129_9PROT</name>
<dbReference type="InterPro" id="IPR050090">
    <property type="entry name" value="Tyrosine_recombinase_XerCD"/>
</dbReference>
<comment type="similarity">
    <text evidence="1">Belongs to the 'phage' integrase family.</text>
</comment>
<evidence type="ECO:0000259" key="6">
    <source>
        <dbReference type="PROSITE" id="PS51898"/>
    </source>
</evidence>
<dbReference type="GO" id="GO:0003677">
    <property type="term" value="F:DNA binding"/>
    <property type="evidence" value="ECO:0007669"/>
    <property type="project" value="UniProtKB-UniRule"/>
</dbReference>
<sequence>MKKSNKALLTAKVLRLIREIKNLDAPNHKEIMVSQAVALWLTELGCARSPSTVKDYTGSVQRYFSAVGDHPLEGFQVDFGARFMAYLNDLGLELRTVYKHLSNLQCFFNWAFRNNLTSVQVRLPRPIKTKKEPRIYTQSQLREIDAFLLDQSRLAISERFKALRHNQLRAFRMAVYTAMRGGEIWSLRLENIRLDTQVILLRDVPWIGFRVKGKREERIPIAPALGKFLETDLASRQPKEQWFLDDGQGKLAYTSETHLARPFSEINRALGIDGVKPLHGIRASVITHLLELGNEITLVQKLARHTLITTTKGYQNTARQSTVGLVRSIMLLGA</sequence>
<accession>A0A1F6H129</accession>
<dbReference type="PANTHER" id="PTHR30349:SF64">
    <property type="entry name" value="PROPHAGE INTEGRASE INTD-RELATED"/>
    <property type="match status" value="1"/>
</dbReference>
<dbReference type="InterPro" id="IPR044068">
    <property type="entry name" value="CB"/>
</dbReference>
<evidence type="ECO:0000313" key="9">
    <source>
        <dbReference type="Proteomes" id="UP000177583"/>
    </source>
</evidence>
<dbReference type="EMBL" id="MFNF01000007">
    <property type="protein sequence ID" value="OGH04096.1"/>
    <property type="molecule type" value="Genomic_DNA"/>
</dbReference>
<reference evidence="8 9" key="1">
    <citation type="journal article" date="2016" name="Nat. Commun.">
        <title>Thousands of microbial genomes shed light on interconnected biogeochemical processes in an aquifer system.</title>
        <authorList>
            <person name="Anantharaman K."/>
            <person name="Brown C.T."/>
            <person name="Hug L.A."/>
            <person name="Sharon I."/>
            <person name="Castelle C.J."/>
            <person name="Probst A.J."/>
            <person name="Thomas B.C."/>
            <person name="Singh A."/>
            <person name="Wilkins M.J."/>
            <person name="Karaoz U."/>
            <person name="Brodie E.L."/>
            <person name="Williams K.H."/>
            <person name="Hubbard S.S."/>
            <person name="Banfield J.F."/>
        </authorList>
    </citation>
    <scope>NUCLEOTIDE SEQUENCE [LARGE SCALE GENOMIC DNA]</scope>
</reference>
<feature type="domain" description="Core-binding (CB)" evidence="7">
    <location>
        <begin position="31"/>
        <end position="112"/>
    </location>
</feature>
<evidence type="ECO:0000256" key="5">
    <source>
        <dbReference type="PROSITE-ProRule" id="PRU01248"/>
    </source>
</evidence>
<dbReference type="GO" id="GO:0015074">
    <property type="term" value="P:DNA integration"/>
    <property type="evidence" value="ECO:0007669"/>
    <property type="project" value="UniProtKB-KW"/>
</dbReference>
<dbReference type="PROSITE" id="PS51898">
    <property type="entry name" value="TYR_RECOMBINASE"/>
    <property type="match status" value="1"/>
</dbReference>